<reference evidence="1" key="2">
    <citation type="submission" date="2018-10" db="UniProtKB">
        <authorList>
            <consortium name="EnsemblPlants"/>
        </authorList>
    </citation>
    <scope>IDENTIFICATION</scope>
</reference>
<dbReference type="PaxDb" id="4565-Traes_4AS_AB0047421.1"/>
<dbReference type="Gramene" id="TraesMAC4A03G02045000.1">
    <property type="protein sequence ID" value="TraesMAC4A03G02045000.1.CDS1"/>
    <property type="gene ID" value="TraesMAC4A03G02045000"/>
</dbReference>
<dbReference type="GeneID" id="123081876"/>
<evidence type="ECO:0000313" key="2">
    <source>
        <dbReference type="Proteomes" id="UP000019116"/>
    </source>
</evidence>
<dbReference type="InterPro" id="IPR008480">
    <property type="entry name" value="DUF761_pln"/>
</dbReference>
<dbReference type="Gramene" id="TraesSYM4A03G02071240.1">
    <property type="protein sequence ID" value="TraesSYM4A03G02071240.1.CDS1"/>
    <property type="gene ID" value="TraesSYM4A03G02071240"/>
</dbReference>
<dbReference type="Gramene" id="TraesJUL4A03G02064260.1">
    <property type="protein sequence ID" value="TraesJUL4A03G02064260.1.CDS1"/>
    <property type="gene ID" value="TraesJUL4A03G02064260"/>
</dbReference>
<dbReference type="Gramene" id="TraesNOR4A03G02072150.1">
    <property type="protein sequence ID" value="TraesNOR4A03G02072150.1.CDS1"/>
    <property type="gene ID" value="TraesNOR4A03G02072150"/>
</dbReference>
<proteinExistence type="predicted"/>
<gene>
    <name evidence="1" type="primary">LOC123081876</name>
</gene>
<dbReference type="Proteomes" id="UP000019116">
    <property type="component" value="Chromosome 4A"/>
</dbReference>
<dbReference type="Gramene" id="TraesLDM4A03G02044110.1">
    <property type="protein sequence ID" value="TraesLDM4A03G02044110.1.CDS1"/>
    <property type="gene ID" value="TraesLDM4A03G02044110"/>
</dbReference>
<dbReference type="Gramene" id="TraesARI4A03G02081130.1">
    <property type="protein sequence ID" value="TraesARI4A03G02081130.1.CDS1"/>
    <property type="gene ID" value="TraesARI4A03G02081130"/>
</dbReference>
<sequence length="198" mass="21965">MATTTPKATRRASIRGRAWRLLRLAALRARKGIVVRGLGLLKTLGCSGRSDRLRYGEREFSIDETPAFRFRAPSARVLRFIPCIAPAVPDTPDDYSGDRYFFCDPLERVAGSVGDGHGAGLSEYGVENLDDCAEEQLLQRAVMGASCADFGAVEQEDGEDAGVDVKAEEFIANFYSQMRMQRQISSLQYNEMMHRSIC</sequence>
<dbReference type="Gramene" id="TraesROB_scaffold_056807_01G000400.1">
    <property type="protein sequence ID" value="TraesROB_scaffold_056807_01G000400.1"/>
    <property type="gene ID" value="TraesROB_scaffold_056807_01G000400"/>
</dbReference>
<accession>A0A3B6HSQ9</accession>
<dbReference type="Gramene" id="TraesJAG4A03G02052470.1">
    <property type="protein sequence ID" value="TraesJAG4A03G02052470.1.CDS1"/>
    <property type="gene ID" value="TraesJAG4A03G02052470"/>
</dbReference>
<organism evidence="1">
    <name type="scientific">Triticum aestivum</name>
    <name type="common">Wheat</name>
    <dbReference type="NCBI Taxonomy" id="4565"/>
    <lineage>
        <taxon>Eukaryota</taxon>
        <taxon>Viridiplantae</taxon>
        <taxon>Streptophyta</taxon>
        <taxon>Embryophyta</taxon>
        <taxon>Tracheophyta</taxon>
        <taxon>Spermatophyta</taxon>
        <taxon>Magnoliopsida</taxon>
        <taxon>Liliopsida</taxon>
        <taxon>Poales</taxon>
        <taxon>Poaceae</taxon>
        <taxon>BOP clade</taxon>
        <taxon>Pooideae</taxon>
        <taxon>Triticodae</taxon>
        <taxon>Triticeae</taxon>
        <taxon>Triticinae</taxon>
        <taxon>Triticum</taxon>
    </lineage>
</organism>
<keyword evidence="2" id="KW-1185">Reference proteome</keyword>
<dbReference type="Gramene" id="TraesWEE_scaffold_139093_01G000100.1">
    <property type="protein sequence ID" value="TraesWEE_scaffold_139093_01G000100.1"/>
    <property type="gene ID" value="TraesWEE_scaffold_139093_01G000100"/>
</dbReference>
<name>A0A3B6HSQ9_WHEAT</name>
<dbReference type="Gramene" id="TraesCS4A02G118200.1">
    <property type="protein sequence ID" value="TraesCS4A02G118200.1.cds1"/>
    <property type="gene ID" value="TraesCS4A02G118200"/>
</dbReference>
<evidence type="ECO:0000313" key="1">
    <source>
        <dbReference type="EnsemblPlants" id="TraesCS4A02G118200.1.cds1"/>
    </source>
</evidence>
<dbReference type="AlphaFoldDB" id="A0A3B6HSQ9"/>
<dbReference type="Gramene" id="TraesLAC4A03G01999020.1">
    <property type="protein sequence ID" value="TraesLAC4A03G01999020.1.CDS1"/>
    <property type="gene ID" value="TraesLAC4A03G01999020"/>
</dbReference>
<reference evidence="1" key="1">
    <citation type="submission" date="2018-08" db="EMBL/GenBank/DDBJ databases">
        <authorList>
            <person name="Rossello M."/>
        </authorList>
    </citation>
    <scope>NUCLEOTIDE SEQUENCE [LARGE SCALE GENOMIC DNA]</scope>
    <source>
        <strain evidence="1">cv. Chinese Spring</strain>
    </source>
</reference>
<dbReference type="Gramene" id="TraesPARA_EIv1.0_1283750.1">
    <property type="protein sequence ID" value="TraesPARA_EIv1.0_1283750.1.CDS1"/>
    <property type="gene ID" value="TraesPARA_EIv1.0_1283750"/>
</dbReference>
<protein>
    <submittedName>
        <fullName evidence="1">Uncharacterized protein</fullName>
    </submittedName>
</protein>
<dbReference type="EnsemblPlants" id="TraesCS4A02G118200.1">
    <property type="protein sequence ID" value="TraesCS4A02G118200.1.cds1"/>
    <property type="gene ID" value="TraesCS4A02G118200"/>
</dbReference>
<dbReference type="Pfam" id="PF05553">
    <property type="entry name" value="DUF761"/>
    <property type="match status" value="1"/>
</dbReference>
<dbReference type="Gramene" id="TraesCAD_scaffold_059874_01G000400.1">
    <property type="protein sequence ID" value="TraesCAD_scaffold_059874_01G000400.1"/>
    <property type="gene ID" value="TraesCAD_scaffold_059874_01G000400"/>
</dbReference>
<dbReference type="OrthoDB" id="1929803at2759"/>
<dbReference type="Gramene" id="TraesCS4A03G0242600.1">
    <property type="protein sequence ID" value="TraesCS4A03G0242600.1.CDS1"/>
    <property type="gene ID" value="TraesCS4A03G0242600"/>
</dbReference>
<dbReference type="PANTHER" id="PTHR33265:SF5">
    <property type="entry name" value="COTTON FIBER PROTEIN"/>
    <property type="match status" value="1"/>
</dbReference>
<dbReference type="STRING" id="4565.A0A3B6HSQ9"/>
<dbReference type="RefSeq" id="XP_044360325.1">
    <property type="nucleotide sequence ID" value="XM_044504390.1"/>
</dbReference>
<dbReference type="Gramene" id="TraesSTA4A03G02041330.1">
    <property type="protein sequence ID" value="TraesSTA4A03G02041330.1.CDS1"/>
    <property type="gene ID" value="TraesSTA4A03G02041330"/>
</dbReference>
<dbReference type="PANTHER" id="PTHR33265">
    <property type="entry name" value="AVR9/CF-9 RAPIDLY ELICITED PROTEIN-RELATED"/>
    <property type="match status" value="1"/>
</dbReference>
<dbReference type="OMA" id="NRTAIKH"/>
<dbReference type="Gramene" id="TraesCLE_scaffold_177347_01G000100.1">
    <property type="protein sequence ID" value="TraesCLE_scaffold_177347_01G000100.1"/>
    <property type="gene ID" value="TraesCLE_scaffold_177347_01G000100"/>
</dbReference>